<dbReference type="OrthoDB" id="123207at2759"/>
<keyword evidence="3" id="KW-1185">Reference proteome</keyword>
<gene>
    <name evidence="2" type="ORF">J437_LFUL016503</name>
</gene>
<dbReference type="EMBL" id="KZ309182">
    <property type="protein sequence ID" value="KAG8237526.1"/>
    <property type="molecule type" value="Genomic_DNA"/>
</dbReference>
<name>A0A8K0KLI5_LADFU</name>
<protein>
    <recommendedName>
        <fullName evidence="1">PiggyBac transposable element-derived protein domain-containing protein</fullName>
    </recommendedName>
</protein>
<dbReference type="Proteomes" id="UP000792457">
    <property type="component" value="Unassembled WGS sequence"/>
</dbReference>
<reference evidence="2" key="1">
    <citation type="submission" date="2013-04" db="EMBL/GenBank/DDBJ databases">
        <authorList>
            <person name="Qu J."/>
            <person name="Murali S.C."/>
            <person name="Bandaranaike D."/>
            <person name="Bellair M."/>
            <person name="Blankenburg K."/>
            <person name="Chao H."/>
            <person name="Dinh H."/>
            <person name="Doddapaneni H."/>
            <person name="Downs B."/>
            <person name="Dugan-Rocha S."/>
            <person name="Elkadiri S."/>
            <person name="Gnanaolivu R.D."/>
            <person name="Hernandez B."/>
            <person name="Javaid M."/>
            <person name="Jayaseelan J.C."/>
            <person name="Lee S."/>
            <person name="Li M."/>
            <person name="Ming W."/>
            <person name="Munidasa M."/>
            <person name="Muniz J."/>
            <person name="Nguyen L."/>
            <person name="Ongeri F."/>
            <person name="Osuji N."/>
            <person name="Pu L.-L."/>
            <person name="Puazo M."/>
            <person name="Qu C."/>
            <person name="Quiroz J."/>
            <person name="Raj R."/>
            <person name="Weissenberger G."/>
            <person name="Xin Y."/>
            <person name="Zou X."/>
            <person name="Han Y."/>
            <person name="Richards S."/>
            <person name="Worley K."/>
            <person name="Muzny D."/>
            <person name="Gibbs R."/>
        </authorList>
    </citation>
    <scope>NUCLEOTIDE SEQUENCE</scope>
    <source>
        <strain evidence="2">Sampled in the wild</strain>
    </source>
</reference>
<evidence type="ECO:0000313" key="2">
    <source>
        <dbReference type="EMBL" id="KAG8237526.1"/>
    </source>
</evidence>
<dbReference type="InterPro" id="IPR029526">
    <property type="entry name" value="PGBD"/>
</dbReference>
<accession>A0A8K0KLI5</accession>
<dbReference type="AlphaFoldDB" id="A0A8K0KLI5"/>
<proteinExistence type="predicted"/>
<reference evidence="2" key="2">
    <citation type="submission" date="2017-10" db="EMBL/GenBank/DDBJ databases">
        <title>Ladona fulva Genome sequencing and assembly.</title>
        <authorList>
            <person name="Murali S."/>
            <person name="Richards S."/>
            <person name="Bandaranaike D."/>
            <person name="Bellair M."/>
            <person name="Blankenburg K."/>
            <person name="Chao H."/>
            <person name="Dinh H."/>
            <person name="Doddapaneni H."/>
            <person name="Dugan-Rocha S."/>
            <person name="Elkadiri S."/>
            <person name="Gnanaolivu R."/>
            <person name="Hernandez B."/>
            <person name="Skinner E."/>
            <person name="Javaid M."/>
            <person name="Lee S."/>
            <person name="Li M."/>
            <person name="Ming W."/>
            <person name="Munidasa M."/>
            <person name="Muniz J."/>
            <person name="Nguyen L."/>
            <person name="Hughes D."/>
            <person name="Osuji N."/>
            <person name="Pu L.-L."/>
            <person name="Puazo M."/>
            <person name="Qu C."/>
            <person name="Quiroz J."/>
            <person name="Raj R."/>
            <person name="Weissenberger G."/>
            <person name="Xin Y."/>
            <person name="Zou X."/>
            <person name="Han Y."/>
            <person name="Worley K."/>
            <person name="Muzny D."/>
            <person name="Gibbs R."/>
        </authorList>
    </citation>
    <scope>NUCLEOTIDE SEQUENCE</scope>
    <source>
        <strain evidence="2">Sampled in the wild</strain>
    </source>
</reference>
<organism evidence="2 3">
    <name type="scientific">Ladona fulva</name>
    <name type="common">Scarce chaser dragonfly</name>
    <name type="synonym">Libellula fulva</name>
    <dbReference type="NCBI Taxonomy" id="123851"/>
    <lineage>
        <taxon>Eukaryota</taxon>
        <taxon>Metazoa</taxon>
        <taxon>Ecdysozoa</taxon>
        <taxon>Arthropoda</taxon>
        <taxon>Hexapoda</taxon>
        <taxon>Insecta</taxon>
        <taxon>Pterygota</taxon>
        <taxon>Palaeoptera</taxon>
        <taxon>Odonata</taxon>
        <taxon>Epiprocta</taxon>
        <taxon>Anisoptera</taxon>
        <taxon>Libelluloidea</taxon>
        <taxon>Libellulidae</taxon>
        <taxon>Ladona</taxon>
    </lineage>
</organism>
<dbReference type="Pfam" id="PF13843">
    <property type="entry name" value="DDE_Tnp_1_7"/>
    <property type="match status" value="1"/>
</dbReference>
<feature type="domain" description="PiggyBac transposable element-derived protein" evidence="1">
    <location>
        <begin position="2"/>
        <end position="84"/>
    </location>
</feature>
<evidence type="ECO:0000259" key="1">
    <source>
        <dbReference type="Pfam" id="PF13843"/>
    </source>
</evidence>
<sequence>MDYWYNPDIECLIVKNCMIFRRFNKITKYLHISDIEDEKPTTFEGPAMDNFYEKNRPGRELVVDEAMVAFRGRHHIKQYIKNKAMR</sequence>
<comment type="caution">
    <text evidence="2">The sequence shown here is derived from an EMBL/GenBank/DDBJ whole genome shotgun (WGS) entry which is preliminary data.</text>
</comment>
<evidence type="ECO:0000313" key="3">
    <source>
        <dbReference type="Proteomes" id="UP000792457"/>
    </source>
</evidence>